<dbReference type="AlphaFoldDB" id="A0A381NVA2"/>
<evidence type="ECO:0000259" key="2">
    <source>
        <dbReference type="PROSITE" id="PS51462"/>
    </source>
</evidence>
<dbReference type="PROSITE" id="PS00893">
    <property type="entry name" value="NUDIX_BOX"/>
    <property type="match status" value="1"/>
</dbReference>
<dbReference type="PANTHER" id="PTHR21340:SF0">
    <property type="entry name" value="BIS(5'-NUCLEOSYL)-TETRAPHOSPHATASE [ASYMMETRICAL]"/>
    <property type="match status" value="1"/>
</dbReference>
<keyword evidence="1" id="KW-0378">Hydrolase</keyword>
<dbReference type="PANTHER" id="PTHR21340">
    <property type="entry name" value="DIADENOSINE 5,5-P1,P4-TETRAPHOSPHATE PYROPHOSPHOHYDROLASE MUTT"/>
    <property type="match status" value="1"/>
</dbReference>
<sequence>MAVTHIDSYPYRFGEDGRPLYLLLRRQMKKRYGHLWQGVAGQIEEGETAVQTLLREIGEETGLCPKRVFVADHVTSFYQSYNDRINSVPVFGVEVDSAKVRLSEEHEDYQWLPFEKAVKVLTWNEQKKALSVVNSMLMSNDGRIDWSEVEIG</sequence>
<dbReference type="InterPro" id="IPR051325">
    <property type="entry name" value="Nudix_hydrolase_domain"/>
</dbReference>
<protein>
    <recommendedName>
        <fullName evidence="2">Nudix hydrolase domain-containing protein</fullName>
    </recommendedName>
</protein>
<name>A0A381NVA2_9ZZZZ</name>
<dbReference type="EMBL" id="UINC01000616">
    <property type="protein sequence ID" value="SUZ58387.1"/>
    <property type="molecule type" value="Genomic_DNA"/>
</dbReference>
<dbReference type="CDD" id="cd04664">
    <property type="entry name" value="NUDIX_DHNTPase_like"/>
    <property type="match status" value="1"/>
</dbReference>
<dbReference type="InterPro" id="IPR000086">
    <property type="entry name" value="NUDIX_hydrolase_dom"/>
</dbReference>
<dbReference type="GO" id="GO:0004081">
    <property type="term" value="F:bis(5'-nucleosyl)-tetraphosphatase (asymmetrical) activity"/>
    <property type="evidence" value="ECO:0007669"/>
    <property type="project" value="TreeGrafter"/>
</dbReference>
<organism evidence="3">
    <name type="scientific">marine metagenome</name>
    <dbReference type="NCBI Taxonomy" id="408172"/>
    <lineage>
        <taxon>unclassified sequences</taxon>
        <taxon>metagenomes</taxon>
        <taxon>ecological metagenomes</taxon>
    </lineage>
</organism>
<evidence type="ECO:0000313" key="3">
    <source>
        <dbReference type="EMBL" id="SUZ58387.1"/>
    </source>
</evidence>
<proteinExistence type="predicted"/>
<dbReference type="InterPro" id="IPR020084">
    <property type="entry name" value="NUDIX_hydrolase_CS"/>
</dbReference>
<accession>A0A381NVA2</accession>
<dbReference type="GO" id="GO:0006167">
    <property type="term" value="P:AMP biosynthetic process"/>
    <property type="evidence" value="ECO:0007669"/>
    <property type="project" value="TreeGrafter"/>
</dbReference>
<dbReference type="SUPFAM" id="SSF55811">
    <property type="entry name" value="Nudix"/>
    <property type="match status" value="1"/>
</dbReference>
<gene>
    <name evidence="3" type="ORF">METZ01_LOCUS11241</name>
</gene>
<dbReference type="Pfam" id="PF00293">
    <property type="entry name" value="NUDIX"/>
    <property type="match status" value="1"/>
</dbReference>
<dbReference type="Gene3D" id="3.90.79.10">
    <property type="entry name" value="Nucleoside Triphosphate Pyrophosphohydrolase"/>
    <property type="match status" value="1"/>
</dbReference>
<dbReference type="GO" id="GO:0006754">
    <property type="term" value="P:ATP biosynthetic process"/>
    <property type="evidence" value="ECO:0007669"/>
    <property type="project" value="TreeGrafter"/>
</dbReference>
<dbReference type="InterPro" id="IPR015797">
    <property type="entry name" value="NUDIX_hydrolase-like_dom_sf"/>
</dbReference>
<dbReference type="PROSITE" id="PS51462">
    <property type="entry name" value="NUDIX"/>
    <property type="match status" value="1"/>
</dbReference>
<reference evidence="3" key="1">
    <citation type="submission" date="2018-05" db="EMBL/GenBank/DDBJ databases">
        <authorList>
            <person name="Lanie J.A."/>
            <person name="Ng W.-L."/>
            <person name="Kazmierczak K.M."/>
            <person name="Andrzejewski T.M."/>
            <person name="Davidsen T.M."/>
            <person name="Wayne K.J."/>
            <person name="Tettelin H."/>
            <person name="Glass J.I."/>
            <person name="Rusch D."/>
            <person name="Podicherti R."/>
            <person name="Tsui H.-C.T."/>
            <person name="Winkler M.E."/>
        </authorList>
    </citation>
    <scope>NUCLEOTIDE SEQUENCE</scope>
</reference>
<evidence type="ECO:0000256" key="1">
    <source>
        <dbReference type="ARBA" id="ARBA00022801"/>
    </source>
</evidence>
<feature type="domain" description="Nudix hydrolase" evidence="2">
    <location>
        <begin position="1"/>
        <end position="134"/>
    </location>
</feature>